<feature type="region of interest" description="ACP-binding" evidence="14">
    <location>
        <begin position="251"/>
        <end position="255"/>
    </location>
</feature>
<dbReference type="InterPro" id="IPR004655">
    <property type="entry name" value="FabH"/>
</dbReference>
<evidence type="ECO:0000256" key="11">
    <source>
        <dbReference type="ARBA" id="ARBA00052407"/>
    </source>
</evidence>
<dbReference type="InterPro" id="IPR013747">
    <property type="entry name" value="ACP_syn_III_C"/>
</dbReference>
<evidence type="ECO:0000256" key="14">
    <source>
        <dbReference type="HAMAP-Rule" id="MF_01815"/>
    </source>
</evidence>
<keyword evidence="18" id="KW-1185">Reference proteome</keyword>
<dbReference type="GO" id="GO:0033818">
    <property type="term" value="F:beta-ketoacyl-acyl-carrier-protein synthase III activity"/>
    <property type="evidence" value="ECO:0007669"/>
    <property type="project" value="UniProtKB-UniRule"/>
</dbReference>
<dbReference type="Gene3D" id="3.40.47.10">
    <property type="match status" value="1"/>
</dbReference>
<keyword evidence="5 14" id="KW-0808">Transferase</keyword>
<dbReference type="CDD" id="cd00830">
    <property type="entry name" value="KAS_III"/>
    <property type="match status" value="1"/>
</dbReference>
<feature type="domain" description="Beta-ketoacyl-[acyl-carrier-protein] synthase III N-terminal" evidence="16">
    <location>
        <begin position="106"/>
        <end position="182"/>
    </location>
</feature>
<comment type="catalytic activity">
    <reaction evidence="12">
        <text>2-methylpropanoyl-CoA + malonyl-[ACP] + H(+) = 4-methyl-3-oxopentanoyl-[ACP] + CO2 + CoA</text>
        <dbReference type="Rhea" id="RHEA:42268"/>
        <dbReference type="Rhea" id="RHEA-COMP:9623"/>
        <dbReference type="Rhea" id="RHEA-COMP:9940"/>
        <dbReference type="ChEBI" id="CHEBI:15378"/>
        <dbReference type="ChEBI" id="CHEBI:16526"/>
        <dbReference type="ChEBI" id="CHEBI:57287"/>
        <dbReference type="ChEBI" id="CHEBI:57338"/>
        <dbReference type="ChEBI" id="CHEBI:78449"/>
        <dbReference type="ChEBI" id="CHEBI:78820"/>
        <dbReference type="EC" id="2.3.1.300"/>
    </reaction>
    <physiologicalReaction direction="left-to-right" evidence="12">
        <dbReference type="Rhea" id="RHEA:42269"/>
    </physiologicalReaction>
</comment>
<comment type="catalytic activity">
    <reaction evidence="10">
        <text>malonyl-[ACP] + acetyl-CoA + H(+) = 3-oxobutanoyl-[ACP] + CO2 + CoA</text>
        <dbReference type="Rhea" id="RHEA:12080"/>
        <dbReference type="Rhea" id="RHEA-COMP:9623"/>
        <dbReference type="Rhea" id="RHEA-COMP:9625"/>
        <dbReference type="ChEBI" id="CHEBI:15378"/>
        <dbReference type="ChEBI" id="CHEBI:16526"/>
        <dbReference type="ChEBI" id="CHEBI:57287"/>
        <dbReference type="ChEBI" id="CHEBI:57288"/>
        <dbReference type="ChEBI" id="CHEBI:78449"/>
        <dbReference type="ChEBI" id="CHEBI:78450"/>
        <dbReference type="EC" id="2.3.1.180"/>
    </reaction>
    <physiologicalReaction direction="left-to-right" evidence="10">
        <dbReference type="Rhea" id="RHEA:12081"/>
    </physiologicalReaction>
</comment>
<dbReference type="PANTHER" id="PTHR34069:SF2">
    <property type="entry name" value="BETA-KETOACYL-[ACYL-CARRIER-PROTEIN] SYNTHASE III"/>
    <property type="match status" value="1"/>
</dbReference>
<evidence type="ECO:0000256" key="5">
    <source>
        <dbReference type="ARBA" id="ARBA00022679"/>
    </source>
</evidence>
<dbReference type="RefSeq" id="WP_013626078.1">
    <property type="nucleotide sequence ID" value="NC_015172.1"/>
</dbReference>
<protein>
    <recommendedName>
        <fullName evidence="14">Beta-ketoacyl-[acyl-carrier-protein] synthase III</fullName>
        <shortName evidence="14">Beta-ketoacyl-ACP synthase III</shortName>
        <shortName evidence="14">KAS III</shortName>
        <ecNumber evidence="14">2.3.1.180</ecNumber>
    </recommendedName>
    <alternativeName>
        <fullName evidence="14">3-oxoacyl-[acyl-carrier-protein] synthase 3</fullName>
    </alternativeName>
    <alternativeName>
        <fullName evidence="14">3-oxoacyl-[acyl-carrier-protein] synthase III</fullName>
    </alternativeName>
</protein>
<evidence type="ECO:0000256" key="12">
    <source>
        <dbReference type="ARBA" id="ARBA00052467"/>
    </source>
</evidence>
<dbReference type="GO" id="GO:0044550">
    <property type="term" value="P:secondary metabolite biosynthetic process"/>
    <property type="evidence" value="ECO:0007669"/>
    <property type="project" value="TreeGrafter"/>
</dbReference>
<feature type="domain" description="Beta-ketoacyl-[acyl-carrier-protein] synthase III C-terminal" evidence="15">
    <location>
        <begin position="234"/>
        <end position="323"/>
    </location>
</feature>
<dbReference type="eggNOG" id="COG0332">
    <property type="taxonomic scope" value="Bacteria"/>
</dbReference>
<sequence length="325" mass="34747">MHNVEIRGTGSYIPDRVVHNDELSQIVDTSDQWIRERTGIRERRISTGENTSELAVKAARKALADAEVKAEEIGLIIVATVTPDKFFPSTACIVQRELSAGKAMSFDISAACSGFIYALDVAAGLIKTGACENALVIGAEVLSKIIDWKDRNTCVLFADGAGAAVLGRGEKGIRSSFTGADGTGGDFLGCDAVPVKNAFIPDHGGQTPSYLTMNGKEVFKFAVRIMVECIRQVLNKEGCSLEEVKYIVPHQANNRIVEATAKKLGIGKDKFYMNLDKCGNTSGASIPLALDEIAGRGLLSKGDQLILVGFGAGLTYGAQLIEWTK</sequence>
<keyword evidence="14" id="KW-0511">Multifunctional enzyme</keyword>
<comment type="catalytic activity">
    <reaction evidence="13">
        <text>3-methylbutanoyl-CoA + malonyl-[ACP] + H(+) = 5-methyl-3-oxohexanoyl-[ACP] + CO2 + CoA</text>
        <dbReference type="Rhea" id="RHEA:42272"/>
        <dbReference type="Rhea" id="RHEA-COMP:9623"/>
        <dbReference type="Rhea" id="RHEA-COMP:9941"/>
        <dbReference type="ChEBI" id="CHEBI:15378"/>
        <dbReference type="ChEBI" id="CHEBI:16526"/>
        <dbReference type="ChEBI" id="CHEBI:57287"/>
        <dbReference type="ChEBI" id="CHEBI:57345"/>
        <dbReference type="ChEBI" id="CHEBI:78449"/>
        <dbReference type="ChEBI" id="CHEBI:78822"/>
        <dbReference type="EC" id="2.3.1.300"/>
    </reaction>
    <physiologicalReaction direction="left-to-right" evidence="13">
        <dbReference type="Rhea" id="RHEA:42273"/>
    </physiologicalReaction>
</comment>
<feature type="active site" evidence="14">
    <location>
        <position position="250"/>
    </location>
</feature>
<evidence type="ECO:0000256" key="7">
    <source>
        <dbReference type="ARBA" id="ARBA00023098"/>
    </source>
</evidence>
<keyword evidence="6 14" id="KW-0276">Fatty acid metabolism</keyword>
<comment type="function">
    <text evidence="14">Catalyzes the condensation reaction of fatty acid synthesis by the addition to an acyl acceptor of two carbons from malonyl-ACP. Catalyzes the first condensation reaction which initiates fatty acid synthesis and may therefore play a role in governing the total rate of fatty acid production. Possesses both acetoacetyl-ACP synthase and acetyl transacylase activities. Its substrate specificity determines the biosynthesis of branched-chain and/or straight-chain of fatty acids.</text>
</comment>
<keyword evidence="3 14" id="KW-0963">Cytoplasm</keyword>
<evidence type="ECO:0000256" key="1">
    <source>
        <dbReference type="ARBA" id="ARBA00005194"/>
    </source>
</evidence>
<dbReference type="HOGENOM" id="CLU_039592_3_1_9"/>
<dbReference type="Pfam" id="PF08545">
    <property type="entry name" value="ACP_syn_III"/>
    <property type="match status" value="1"/>
</dbReference>
<feature type="active site" evidence="14">
    <location>
        <position position="280"/>
    </location>
</feature>
<keyword evidence="8 14" id="KW-0275">Fatty acid biosynthesis</keyword>
<comment type="catalytic activity">
    <reaction evidence="11">
        <text>(2S)-2-methylbutanoyl-CoA + malonyl-[ACP] + H(+) = (4S)-4-methyl-3-oxohexanoyl-[ACP] + CO2 + CoA</text>
        <dbReference type="Rhea" id="RHEA:42276"/>
        <dbReference type="Rhea" id="RHEA-COMP:9623"/>
        <dbReference type="Rhea" id="RHEA-COMP:17148"/>
        <dbReference type="ChEBI" id="CHEBI:15378"/>
        <dbReference type="ChEBI" id="CHEBI:16526"/>
        <dbReference type="ChEBI" id="CHEBI:57287"/>
        <dbReference type="ChEBI" id="CHEBI:78449"/>
        <dbReference type="ChEBI" id="CHEBI:88166"/>
        <dbReference type="ChEBI" id="CHEBI:167462"/>
        <dbReference type="EC" id="2.3.1.300"/>
    </reaction>
    <physiologicalReaction direction="left-to-right" evidence="11">
        <dbReference type="Rhea" id="RHEA:42277"/>
    </physiologicalReaction>
</comment>
<dbReference type="OrthoDB" id="9815506at2"/>
<organism evidence="17 18">
    <name type="scientific">Syntrophobotulus glycolicus (strain DSM 8271 / FlGlyR)</name>
    <dbReference type="NCBI Taxonomy" id="645991"/>
    <lineage>
        <taxon>Bacteria</taxon>
        <taxon>Bacillati</taxon>
        <taxon>Bacillota</taxon>
        <taxon>Clostridia</taxon>
        <taxon>Eubacteriales</taxon>
        <taxon>Desulfitobacteriaceae</taxon>
        <taxon>Syntrophobotulus</taxon>
    </lineage>
</organism>
<evidence type="ECO:0000256" key="6">
    <source>
        <dbReference type="ARBA" id="ARBA00022832"/>
    </source>
</evidence>
<dbReference type="UniPathway" id="UPA00094"/>
<evidence type="ECO:0000256" key="9">
    <source>
        <dbReference type="ARBA" id="ARBA00023315"/>
    </source>
</evidence>
<evidence type="ECO:0000256" key="3">
    <source>
        <dbReference type="ARBA" id="ARBA00022490"/>
    </source>
</evidence>
<reference evidence="18" key="2">
    <citation type="submission" date="2011-02" db="EMBL/GenBank/DDBJ databases">
        <title>The complete genome of Syntrophobotulus glycolicus DSM 8271.</title>
        <authorList>
            <person name="Lucas S."/>
            <person name="Copeland A."/>
            <person name="Lapidus A."/>
            <person name="Bruce D."/>
            <person name="Goodwin L."/>
            <person name="Pitluck S."/>
            <person name="Kyrpides N."/>
            <person name="Mavromatis K."/>
            <person name="Pagani I."/>
            <person name="Ivanova N."/>
            <person name="Mikhailova N."/>
            <person name="Chertkov O."/>
            <person name="Held B."/>
            <person name="Detter J.C."/>
            <person name="Tapia R."/>
            <person name="Han C."/>
            <person name="Land M."/>
            <person name="Hauser L."/>
            <person name="Markowitz V."/>
            <person name="Cheng J.-F."/>
            <person name="Hugenholtz P."/>
            <person name="Woyke T."/>
            <person name="Wu D."/>
            <person name="Spring S."/>
            <person name="Schroeder M."/>
            <person name="Brambilla E."/>
            <person name="Klenk H.-P."/>
            <person name="Eisen J.A."/>
        </authorList>
    </citation>
    <scope>NUCLEOTIDE SEQUENCE [LARGE SCALE GENOMIC DNA]</scope>
    <source>
        <strain evidence="18">DSM 8271 / FlGlyR</strain>
    </source>
</reference>
<comment type="similarity">
    <text evidence="2 14">Belongs to the thiolase-like superfamily. FabH family.</text>
</comment>
<dbReference type="InterPro" id="IPR016039">
    <property type="entry name" value="Thiolase-like"/>
</dbReference>
<dbReference type="FunFam" id="3.40.47.10:FF:000004">
    <property type="entry name" value="3-oxoacyl-[acyl-carrier-protein] synthase 3"/>
    <property type="match status" value="1"/>
</dbReference>
<dbReference type="STRING" id="645991.Sgly_3037"/>
<dbReference type="GO" id="GO:0005737">
    <property type="term" value="C:cytoplasm"/>
    <property type="evidence" value="ECO:0007669"/>
    <property type="project" value="UniProtKB-SubCell"/>
</dbReference>
<keyword evidence="9 14" id="KW-0012">Acyltransferase</keyword>
<dbReference type="NCBIfam" id="NF006829">
    <property type="entry name" value="PRK09352.1"/>
    <property type="match status" value="1"/>
</dbReference>
<evidence type="ECO:0000259" key="16">
    <source>
        <dbReference type="Pfam" id="PF08545"/>
    </source>
</evidence>
<evidence type="ECO:0000256" key="8">
    <source>
        <dbReference type="ARBA" id="ARBA00023160"/>
    </source>
</evidence>
<dbReference type="NCBIfam" id="TIGR00747">
    <property type="entry name" value="fabH"/>
    <property type="match status" value="1"/>
</dbReference>
<dbReference type="KEGG" id="sgy:Sgly_3037"/>
<dbReference type="GO" id="GO:0004315">
    <property type="term" value="F:3-oxoacyl-[acyl-carrier-protein] synthase activity"/>
    <property type="evidence" value="ECO:0007669"/>
    <property type="project" value="InterPro"/>
</dbReference>
<dbReference type="Proteomes" id="UP000007488">
    <property type="component" value="Chromosome"/>
</dbReference>
<keyword evidence="4 14" id="KW-0444">Lipid biosynthesis</keyword>
<name>F0T0D4_SYNGF</name>
<evidence type="ECO:0000313" key="18">
    <source>
        <dbReference type="Proteomes" id="UP000007488"/>
    </source>
</evidence>
<gene>
    <name evidence="14" type="primary">fabH</name>
    <name evidence="17" type="ordered locus">Sgly_3037</name>
</gene>
<dbReference type="AlphaFoldDB" id="F0T0D4"/>
<dbReference type="HAMAP" id="MF_01815">
    <property type="entry name" value="FabH"/>
    <property type="match status" value="1"/>
</dbReference>
<dbReference type="PANTHER" id="PTHR34069">
    <property type="entry name" value="3-OXOACYL-[ACYL-CARRIER-PROTEIN] SYNTHASE 3"/>
    <property type="match status" value="1"/>
</dbReference>
<dbReference type="InterPro" id="IPR013751">
    <property type="entry name" value="ACP_syn_III_N"/>
</dbReference>
<comment type="pathway">
    <text evidence="1 14">Lipid metabolism; fatty acid biosynthesis.</text>
</comment>
<evidence type="ECO:0000256" key="2">
    <source>
        <dbReference type="ARBA" id="ARBA00008642"/>
    </source>
</evidence>
<dbReference type="Pfam" id="PF08541">
    <property type="entry name" value="ACP_syn_III_C"/>
    <property type="match status" value="1"/>
</dbReference>
<evidence type="ECO:0000313" key="17">
    <source>
        <dbReference type="EMBL" id="ADY57306.1"/>
    </source>
</evidence>
<comment type="subcellular location">
    <subcellularLocation>
        <location evidence="14">Cytoplasm</location>
    </subcellularLocation>
</comment>
<dbReference type="EC" id="2.3.1.180" evidence="14"/>
<keyword evidence="7 14" id="KW-0443">Lipid metabolism</keyword>
<evidence type="ECO:0000259" key="15">
    <source>
        <dbReference type="Pfam" id="PF08541"/>
    </source>
</evidence>
<reference evidence="17 18" key="1">
    <citation type="journal article" date="2011" name="Stand. Genomic Sci.">
        <title>Complete genome sequence of Syntrophobotulus glycolicus type strain (FlGlyR).</title>
        <authorList>
            <person name="Han C."/>
            <person name="Mwirichia R."/>
            <person name="Chertkov O."/>
            <person name="Held B."/>
            <person name="Lapidus A."/>
            <person name="Nolan M."/>
            <person name="Lucas S."/>
            <person name="Hammon N."/>
            <person name="Deshpande S."/>
            <person name="Cheng J.F."/>
            <person name="Tapia R."/>
            <person name="Goodwin L."/>
            <person name="Pitluck S."/>
            <person name="Huntemann M."/>
            <person name="Liolios K."/>
            <person name="Ivanova N."/>
            <person name="Pagani I."/>
            <person name="Mavromatis K."/>
            <person name="Ovchinikova G."/>
            <person name="Pati A."/>
            <person name="Chen A."/>
            <person name="Palaniappan K."/>
            <person name="Land M."/>
            <person name="Hauser L."/>
            <person name="Brambilla E.M."/>
            <person name="Rohde M."/>
            <person name="Spring S."/>
            <person name="Sikorski J."/>
            <person name="Goker M."/>
            <person name="Woyke T."/>
            <person name="Bristow J."/>
            <person name="Eisen J.A."/>
            <person name="Markowitz V."/>
            <person name="Hugenholtz P."/>
            <person name="Kyrpides N.C."/>
            <person name="Klenk H.P."/>
            <person name="Detter J.C."/>
        </authorList>
    </citation>
    <scope>NUCLEOTIDE SEQUENCE [LARGE SCALE GENOMIC DNA]</scope>
    <source>
        <strain evidence="18">DSM 8271 / FlGlyR</strain>
    </source>
</reference>
<comment type="domain">
    <text evidence="14">The last Arg residue of the ACP-binding site is essential for the weak association between ACP/AcpP and FabH.</text>
</comment>
<evidence type="ECO:0000256" key="10">
    <source>
        <dbReference type="ARBA" id="ARBA00051096"/>
    </source>
</evidence>
<accession>F0T0D4</accession>
<feature type="active site" evidence="14">
    <location>
        <position position="112"/>
    </location>
</feature>
<dbReference type="EMBL" id="CP002547">
    <property type="protein sequence ID" value="ADY57306.1"/>
    <property type="molecule type" value="Genomic_DNA"/>
</dbReference>
<evidence type="ECO:0000256" key="13">
    <source>
        <dbReference type="ARBA" id="ARBA00052985"/>
    </source>
</evidence>
<comment type="subunit">
    <text evidence="14">Homodimer.</text>
</comment>
<evidence type="ECO:0000256" key="4">
    <source>
        <dbReference type="ARBA" id="ARBA00022516"/>
    </source>
</evidence>
<dbReference type="SUPFAM" id="SSF53901">
    <property type="entry name" value="Thiolase-like"/>
    <property type="match status" value="1"/>
</dbReference>
<dbReference type="GO" id="GO:0006633">
    <property type="term" value="P:fatty acid biosynthetic process"/>
    <property type="evidence" value="ECO:0007669"/>
    <property type="project" value="UniProtKB-UniRule"/>
</dbReference>
<proteinExistence type="inferred from homology"/>